<dbReference type="InterPro" id="IPR045341">
    <property type="entry name" value="DUF6532"/>
</dbReference>
<accession>A0AAW0FTY2</accession>
<comment type="caution">
    <text evidence="2">The sequence shown here is derived from an EMBL/GenBank/DDBJ whole genome shotgun (WGS) entry which is preliminary data.</text>
</comment>
<feature type="domain" description="DUF6532" evidence="1">
    <location>
        <begin position="2"/>
        <end position="201"/>
    </location>
</feature>
<dbReference type="Pfam" id="PF20149">
    <property type="entry name" value="DUF6532"/>
    <property type="match status" value="1"/>
</dbReference>
<name>A0AAW0FTY2_9APHY</name>
<gene>
    <name evidence="2" type="ORF">QCA50_016679</name>
</gene>
<sequence length="249" mass="28642">MVFDNPFAGSINKSKDLYYADLVATIAEQHHREEIATKIRRNYEFRYRISRLLETHLCNWRKDIKILVQSNISAYYALVPSTANFNERITHLKTSSSYIYPGDIMTSINKSAPYQNRIFANITRYFLFRQNHQTVSTLMSYFAINHPDGVKHAIPSPFIALVATAIYAGILDLELKSKRSLPFETDFYLDTYMSHIGTLQALKSQYPTLYSKITEELYTNAIIGIPFTLENQNQGVQNILDGMDLEGQD</sequence>
<evidence type="ECO:0000259" key="1">
    <source>
        <dbReference type="Pfam" id="PF20149"/>
    </source>
</evidence>
<evidence type="ECO:0000313" key="3">
    <source>
        <dbReference type="Proteomes" id="UP001385951"/>
    </source>
</evidence>
<reference evidence="2 3" key="1">
    <citation type="submission" date="2022-09" db="EMBL/GenBank/DDBJ databases">
        <authorList>
            <person name="Palmer J.M."/>
        </authorList>
    </citation>
    <scope>NUCLEOTIDE SEQUENCE [LARGE SCALE GENOMIC DNA]</scope>
    <source>
        <strain evidence="2 3">DSM 7382</strain>
    </source>
</reference>
<dbReference type="Proteomes" id="UP001385951">
    <property type="component" value="Unassembled WGS sequence"/>
</dbReference>
<keyword evidence="3" id="KW-1185">Reference proteome</keyword>
<evidence type="ECO:0000313" key="2">
    <source>
        <dbReference type="EMBL" id="KAK7680170.1"/>
    </source>
</evidence>
<protein>
    <recommendedName>
        <fullName evidence="1">DUF6532 domain-containing protein</fullName>
    </recommendedName>
</protein>
<dbReference type="AlphaFoldDB" id="A0AAW0FTY2"/>
<organism evidence="2 3">
    <name type="scientific">Cerrena zonata</name>
    <dbReference type="NCBI Taxonomy" id="2478898"/>
    <lineage>
        <taxon>Eukaryota</taxon>
        <taxon>Fungi</taxon>
        <taxon>Dikarya</taxon>
        <taxon>Basidiomycota</taxon>
        <taxon>Agaricomycotina</taxon>
        <taxon>Agaricomycetes</taxon>
        <taxon>Polyporales</taxon>
        <taxon>Cerrenaceae</taxon>
        <taxon>Cerrena</taxon>
    </lineage>
</organism>
<dbReference type="EMBL" id="JASBNA010000051">
    <property type="protein sequence ID" value="KAK7680170.1"/>
    <property type="molecule type" value="Genomic_DNA"/>
</dbReference>
<proteinExistence type="predicted"/>